<evidence type="ECO:0000256" key="1">
    <source>
        <dbReference type="SAM" id="MobiDB-lite"/>
    </source>
</evidence>
<keyword evidence="3" id="KW-1185">Reference proteome</keyword>
<reference evidence="2 3" key="1">
    <citation type="submission" date="2019-07" db="EMBL/GenBank/DDBJ databases">
        <title>Genomics analysis of Aphanomyces spp. identifies a new class of oomycete effector associated with host adaptation.</title>
        <authorList>
            <person name="Gaulin E."/>
        </authorList>
    </citation>
    <scope>NUCLEOTIDE SEQUENCE [LARGE SCALE GENOMIC DNA]</scope>
    <source>
        <strain evidence="2 3">ATCC 201684</strain>
    </source>
</reference>
<feature type="compositionally biased region" description="Low complexity" evidence="1">
    <location>
        <begin position="49"/>
        <end position="63"/>
    </location>
</feature>
<feature type="region of interest" description="Disordered" evidence="1">
    <location>
        <begin position="33"/>
        <end position="73"/>
    </location>
</feature>
<evidence type="ECO:0000313" key="2">
    <source>
        <dbReference type="EMBL" id="KAF0740270.1"/>
    </source>
</evidence>
<gene>
    <name evidence="2" type="ORF">Ae201684_004271</name>
</gene>
<organism evidence="2 3">
    <name type="scientific">Aphanomyces euteiches</name>
    <dbReference type="NCBI Taxonomy" id="100861"/>
    <lineage>
        <taxon>Eukaryota</taxon>
        <taxon>Sar</taxon>
        <taxon>Stramenopiles</taxon>
        <taxon>Oomycota</taxon>
        <taxon>Saprolegniomycetes</taxon>
        <taxon>Saprolegniales</taxon>
        <taxon>Verrucalvaceae</taxon>
        <taxon>Aphanomyces</taxon>
    </lineage>
</organism>
<dbReference type="VEuPathDB" id="FungiDB:AeMF1_019938"/>
<protein>
    <submittedName>
        <fullName evidence="2">Uncharacterized protein</fullName>
    </submittedName>
</protein>
<comment type="caution">
    <text evidence="2">The sequence shown here is derived from an EMBL/GenBank/DDBJ whole genome shotgun (WGS) entry which is preliminary data.</text>
</comment>
<dbReference type="AlphaFoldDB" id="A0A6G0XJD6"/>
<dbReference type="EMBL" id="VJMJ01000053">
    <property type="protein sequence ID" value="KAF0740270.1"/>
    <property type="molecule type" value="Genomic_DNA"/>
</dbReference>
<sequence>MMNNQRATRSKRKTRIVSHNATTLIWKIDGCQLHPKRPRSPVNTTKLASPTESSTPPTESSTPRNGSTRNPSASLLFGSLTALPLALQPAVAIYSSTKVSTPLTWTEKVSSRDILSQSKLPQVTTATTDDGLLLKKTFKTQVPLTGARPFGNLTVDVEVVQDDASDTYYCLTKWYGQSGVGHYELDGPCSLTEAHDVFTGMSPFNEKFNTFWSPSKRMAAMPVEGSLRFVRGYFIGKEKGAPTVIPTQVTS</sequence>
<evidence type="ECO:0000313" key="3">
    <source>
        <dbReference type="Proteomes" id="UP000481153"/>
    </source>
</evidence>
<proteinExistence type="predicted"/>
<name>A0A6G0XJD6_9STRA</name>
<feature type="compositionally biased region" description="Polar residues" evidence="1">
    <location>
        <begin position="64"/>
        <end position="73"/>
    </location>
</feature>
<dbReference type="Proteomes" id="UP000481153">
    <property type="component" value="Unassembled WGS sequence"/>
</dbReference>
<accession>A0A6G0XJD6</accession>